<keyword evidence="3" id="KW-1185">Reference proteome</keyword>
<gene>
    <name evidence="2" type="ORF">OE88DRAFT_1739697</name>
</gene>
<dbReference type="Gene3D" id="3.40.710.10">
    <property type="entry name" value="DD-peptidase/beta-lactamase superfamily"/>
    <property type="match status" value="1"/>
</dbReference>
<evidence type="ECO:0000313" key="3">
    <source>
        <dbReference type="Proteomes" id="UP000305948"/>
    </source>
</evidence>
<reference evidence="2 3" key="1">
    <citation type="journal article" date="2019" name="Nat. Ecol. Evol.">
        <title>Megaphylogeny resolves global patterns of mushroom evolution.</title>
        <authorList>
            <person name="Varga T."/>
            <person name="Krizsan K."/>
            <person name="Foldi C."/>
            <person name="Dima B."/>
            <person name="Sanchez-Garcia M."/>
            <person name="Sanchez-Ramirez S."/>
            <person name="Szollosi G.J."/>
            <person name="Szarkandi J.G."/>
            <person name="Papp V."/>
            <person name="Albert L."/>
            <person name="Andreopoulos W."/>
            <person name="Angelini C."/>
            <person name="Antonin V."/>
            <person name="Barry K.W."/>
            <person name="Bougher N.L."/>
            <person name="Buchanan P."/>
            <person name="Buyck B."/>
            <person name="Bense V."/>
            <person name="Catcheside P."/>
            <person name="Chovatia M."/>
            <person name="Cooper J."/>
            <person name="Damon W."/>
            <person name="Desjardin D."/>
            <person name="Finy P."/>
            <person name="Geml J."/>
            <person name="Haridas S."/>
            <person name="Hughes K."/>
            <person name="Justo A."/>
            <person name="Karasinski D."/>
            <person name="Kautmanova I."/>
            <person name="Kiss B."/>
            <person name="Kocsube S."/>
            <person name="Kotiranta H."/>
            <person name="LaButti K.M."/>
            <person name="Lechner B.E."/>
            <person name="Liimatainen K."/>
            <person name="Lipzen A."/>
            <person name="Lukacs Z."/>
            <person name="Mihaltcheva S."/>
            <person name="Morgado L.N."/>
            <person name="Niskanen T."/>
            <person name="Noordeloos M.E."/>
            <person name="Ohm R.A."/>
            <person name="Ortiz-Santana B."/>
            <person name="Ovrebo C."/>
            <person name="Racz N."/>
            <person name="Riley R."/>
            <person name="Savchenko A."/>
            <person name="Shiryaev A."/>
            <person name="Soop K."/>
            <person name="Spirin V."/>
            <person name="Szebenyi C."/>
            <person name="Tomsovsky M."/>
            <person name="Tulloss R.E."/>
            <person name="Uehling J."/>
            <person name="Grigoriev I.V."/>
            <person name="Vagvolgyi C."/>
            <person name="Papp T."/>
            <person name="Martin F.M."/>
            <person name="Miettinen O."/>
            <person name="Hibbett D.S."/>
            <person name="Nagy L.G."/>
        </authorList>
    </citation>
    <scope>NUCLEOTIDE SEQUENCE [LARGE SCALE GENOMIC DNA]</scope>
    <source>
        <strain evidence="2 3">OMC1185</strain>
    </source>
</reference>
<name>A0A5C3ML84_9AGAM</name>
<dbReference type="Pfam" id="PF00144">
    <property type="entry name" value="Beta-lactamase"/>
    <property type="match status" value="1"/>
</dbReference>
<protein>
    <submittedName>
        <fullName evidence="2">Beta-lactamase/transpeptidase-like protein</fullName>
    </submittedName>
</protein>
<dbReference type="PANTHER" id="PTHR43283:SF3">
    <property type="entry name" value="BETA-LACTAMASE FAMILY PROTEIN (AFU_ORTHOLOGUE AFUA_5G07500)"/>
    <property type="match status" value="1"/>
</dbReference>
<feature type="domain" description="Beta-lactamase-related" evidence="1">
    <location>
        <begin position="16"/>
        <end position="431"/>
    </location>
</feature>
<dbReference type="AlphaFoldDB" id="A0A5C3ML84"/>
<dbReference type="PANTHER" id="PTHR43283">
    <property type="entry name" value="BETA-LACTAMASE-RELATED"/>
    <property type="match status" value="1"/>
</dbReference>
<dbReference type="STRING" id="5364.A0A5C3ML84"/>
<dbReference type="EMBL" id="ML213533">
    <property type="protein sequence ID" value="TFK46060.1"/>
    <property type="molecule type" value="Genomic_DNA"/>
</dbReference>
<dbReference type="InterPro" id="IPR050789">
    <property type="entry name" value="Diverse_Enzym_Activities"/>
</dbReference>
<dbReference type="Proteomes" id="UP000305948">
    <property type="component" value="Unassembled WGS sequence"/>
</dbReference>
<evidence type="ECO:0000313" key="2">
    <source>
        <dbReference type="EMBL" id="TFK46060.1"/>
    </source>
</evidence>
<evidence type="ECO:0000259" key="1">
    <source>
        <dbReference type="Pfam" id="PF00144"/>
    </source>
</evidence>
<dbReference type="InterPro" id="IPR012338">
    <property type="entry name" value="Beta-lactam/transpept-like"/>
</dbReference>
<accession>A0A5C3ML84</accession>
<dbReference type="SUPFAM" id="SSF56601">
    <property type="entry name" value="beta-lactamase/transpeptidase-like"/>
    <property type="match status" value="1"/>
</dbReference>
<proteinExistence type="predicted"/>
<dbReference type="InterPro" id="IPR001466">
    <property type="entry name" value="Beta-lactam-related"/>
</dbReference>
<organism evidence="2 3">
    <name type="scientific">Heliocybe sulcata</name>
    <dbReference type="NCBI Taxonomy" id="5364"/>
    <lineage>
        <taxon>Eukaryota</taxon>
        <taxon>Fungi</taxon>
        <taxon>Dikarya</taxon>
        <taxon>Basidiomycota</taxon>
        <taxon>Agaricomycotina</taxon>
        <taxon>Agaricomycetes</taxon>
        <taxon>Gloeophyllales</taxon>
        <taxon>Gloeophyllaceae</taxon>
        <taxon>Heliocybe</taxon>
    </lineage>
</organism>
<dbReference type="OrthoDB" id="428260at2759"/>
<sequence length="458" mass="50341">MRLNKSLPELAGEVQAALDKATATGDATGFQYVIFTRNELIFNGVSGYAIMPTADNPDGLLYQQNHAPQLASCGKVAICMIVLHILERGLTKQGFTLEDLDNPEAVTEVLPEFTSDSGHLVSKVIEGFEEVGEERGRKAMKLRDPKTKVTLRMFFTHTAGLAYFLNDSRLAELYQPSDGTQPIRSLPFLTGNISDLEVPLVADPGQEWNYGHAMDWLAQFAIRSTGKNLRTLLHDVILAPLGLSLNEVDIWDGPAFSQRTVPIYTRNPERNPLDHTSWFQPIPVHMYSEPDPSEGKATYVGASMYASAQSYAKILQAVMRKDERILSPSGWSLAYSDGMEPLGLRGLENGLGFKAAMPTFTHDVPRFVEPARKGTVETMNLLNCALEKGATASGRPAGSFGWAGIANSYYFIDPINNIGALLATQLMPFFDPQVVATRDSLEKIIYDNLDCLPGPTHL</sequence>